<dbReference type="SMART" id="SM01198">
    <property type="entry name" value="FBA"/>
    <property type="match status" value="1"/>
</dbReference>
<feature type="domain" description="FBA" evidence="3">
    <location>
        <begin position="69"/>
        <end position="250"/>
    </location>
</feature>
<dbReference type="GO" id="GO:0006516">
    <property type="term" value="P:glycoprotein catabolic process"/>
    <property type="evidence" value="ECO:0007669"/>
    <property type="project" value="TreeGrafter"/>
</dbReference>
<dbReference type="FunFam" id="1.20.1280.50:FF:000002">
    <property type="entry name" value="F-box only protein 44"/>
    <property type="match status" value="1"/>
</dbReference>
<dbReference type="SMART" id="SM00256">
    <property type="entry name" value="FBOX"/>
    <property type="match status" value="1"/>
</dbReference>
<dbReference type="Gene3D" id="2.60.120.260">
    <property type="entry name" value="Galactose-binding domain-like"/>
    <property type="match status" value="1"/>
</dbReference>
<dbReference type="SUPFAM" id="SSF49785">
    <property type="entry name" value="Galactose-binding domain-like"/>
    <property type="match status" value="1"/>
</dbReference>
<organism evidence="4 5">
    <name type="scientific">Varanus komodoensis</name>
    <name type="common">Komodo dragon</name>
    <dbReference type="NCBI Taxonomy" id="61221"/>
    <lineage>
        <taxon>Eukaryota</taxon>
        <taxon>Metazoa</taxon>
        <taxon>Chordata</taxon>
        <taxon>Craniata</taxon>
        <taxon>Vertebrata</taxon>
        <taxon>Euteleostomi</taxon>
        <taxon>Lepidosauria</taxon>
        <taxon>Squamata</taxon>
        <taxon>Bifurcata</taxon>
        <taxon>Unidentata</taxon>
        <taxon>Episquamata</taxon>
        <taxon>Toxicofera</taxon>
        <taxon>Anguimorpha</taxon>
        <taxon>Paleoanguimorpha</taxon>
        <taxon>Varanoidea</taxon>
        <taxon>Varanidae</taxon>
        <taxon>Varanus</taxon>
    </lineage>
</organism>
<reference evidence="4" key="2">
    <citation type="submission" date="2025-09" db="UniProtKB">
        <authorList>
            <consortium name="Ensembl"/>
        </authorList>
    </citation>
    <scope>IDENTIFICATION</scope>
</reference>
<evidence type="ECO:0000313" key="4">
    <source>
        <dbReference type="Ensembl" id="ENSVKKP00000019959.1"/>
    </source>
</evidence>
<keyword evidence="5" id="KW-1185">Reference proteome</keyword>
<dbReference type="GO" id="GO:0019005">
    <property type="term" value="C:SCF ubiquitin ligase complex"/>
    <property type="evidence" value="ECO:0007669"/>
    <property type="project" value="TreeGrafter"/>
</dbReference>
<dbReference type="SUPFAM" id="SSF81383">
    <property type="entry name" value="F-box domain"/>
    <property type="match status" value="1"/>
</dbReference>
<sequence>MVNIRDLPEDILMDVLVRVPARELVRSCRLVCTLWRDVVDLPSLWKRKLQDEGYDLRTSERNLPDWRTCYFLWTLKKNLIRNPCAEEGFDFWEKESNGGDGWKIETLPGDHGRVFPHPNVQKYFVTSYGACIKTQLVTLKEHGYWDQLMDEIRPDIVVKDWYAARFDCGCLYKLRVKLLSVDYIVLHEYLPEDVFIEQWSNAEWHEVSYTFHNYPPGVRHILFCHGGHDIQFWAGWYGVRVTNSSISIEPEVADSS</sequence>
<keyword evidence="1" id="KW-0833">Ubl conjugation pathway</keyword>
<name>A0A8D2Q5B7_VARKO</name>
<dbReference type="Proteomes" id="UP000694545">
    <property type="component" value="Unplaced"/>
</dbReference>
<dbReference type="InterPro" id="IPR001810">
    <property type="entry name" value="F-box_dom"/>
</dbReference>
<dbReference type="InterPro" id="IPR007397">
    <property type="entry name" value="F-box-assoc_dom"/>
</dbReference>
<feature type="domain" description="F-box" evidence="2">
    <location>
        <begin position="1"/>
        <end position="48"/>
    </location>
</feature>
<dbReference type="PANTHER" id="PTHR12125">
    <property type="entry name" value="F-BOX ONLY PROTEIN 6-LIKE PROTEIN"/>
    <property type="match status" value="1"/>
</dbReference>
<dbReference type="GO" id="GO:0005737">
    <property type="term" value="C:cytoplasm"/>
    <property type="evidence" value="ECO:0007669"/>
    <property type="project" value="UniProtKB-ARBA"/>
</dbReference>
<dbReference type="AlphaFoldDB" id="A0A8D2Q5B7"/>
<dbReference type="InterPro" id="IPR008979">
    <property type="entry name" value="Galactose-bd-like_sf"/>
</dbReference>
<dbReference type="FunFam" id="2.60.120.260:FF:000012">
    <property type="entry name" value="F-box only protein 2"/>
    <property type="match status" value="1"/>
</dbReference>
<evidence type="ECO:0000256" key="1">
    <source>
        <dbReference type="ARBA" id="ARBA00022786"/>
    </source>
</evidence>
<dbReference type="GO" id="GO:0031146">
    <property type="term" value="P:SCF-dependent proteasomal ubiquitin-dependent protein catabolic process"/>
    <property type="evidence" value="ECO:0007669"/>
    <property type="project" value="TreeGrafter"/>
</dbReference>
<dbReference type="PROSITE" id="PS50181">
    <property type="entry name" value="FBOX"/>
    <property type="match status" value="1"/>
</dbReference>
<evidence type="ECO:0000313" key="5">
    <source>
        <dbReference type="Proteomes" id="UP000694545"/>
    </source>
</evidence>
<dbReference type="Pfam" id="PF12937">
    <property type="entry name" value="F-box-like"/>
    <property type="match status" value="1"/>
</dbReference>
<dbReference type="CDD" id="cd22168">
    <property type="entry name" value="F-box_FBXO6-like"/>
    <property type="match status" value="1"/>
</dbReference>
<protein>
    <recommendedName>
        <fullName evidence="6">F-box only protein 6</fullName>
    </recommendedName>
</protein>
<dbReference type="PANTHER" id="PTHR12125:SF12">
    <property type="entry name" value="F-BOX ONLY PROTEIN 6"/>
    <property type="match status" value="1"/>
</dbReference>
<dbReference type="GO" id="GO:0036503">
    <property type="term" value="P:ERAD pathway"/>
    <property type="evidence" value="ECO:0007669"/>
    <property type="project" value="TreeGrafter"/>
</dbReference>
<dbReference type="Ensembl" id="ENSVKKT00000020449.1">
    <property type="protein sequence ID" value="ENSVKKP00000019959.1"/>
    <property type="gene ID" value="ENSVKKG00000013496.1"/>
</dbReference>
<dbReference type="Pfam" id="PF04300">
    <property type="entry name" value="FBA"/>
    <property type="match status" value="1"/>
</dbReference>
<dbReference type="Gene3D" id="1.20.1280.50">
    <property type="match status" value="1"/>
</dbReference>
<dbReference type="GO" id="GO:0061630">
    <property type="term" value="F:ubiquitin protein ligase activity"/>
    <property type="evidence" value="ECO:0007669"/>
    <property type="project" value="TreeGrafter"/>
</dbReference>
<dbReference type="InterPro" id="IPR039752">
    <property type="entry name" value="F-box_only"/>
</dbReference>
<reference evidence="4" key="1">
    <citation type="submission" date="2025-08" db="UniProtKB">
        <authorList>
            <consortium name="Ensembl"/>
        </authorList>
    </citation>
    <scope>IDENTIFICATION</scope>
</reference>
<dbReference type="PROSITE" id="PS51114">
    <property type="entry name" value="FBA"/>
    <property type="match status" value="1"/>
</dbReference>
<evidence type="ECO:0008006" key="6">
    <source>
        <dbReference type="Google" id="ProtNLM"/>
    </source>
</evidence>
<evidence type="ECO:0000259" key="3">
    <source>
        <dbReference type="PROSITE" id="PS51114"/>
    </source>
</evidence>
<dbReference type="OMA" id="HIFFQHG"/>
<dbReference type="InterPro" id="IPR036047">
    <property type="entry name" value="F-box-like_dom_sf"/>
</dbReference>
<accession>A0A8D2Q5B7</accession>
<evidence type="ECO:0000259" key="2">
    <source>
        <dbReference type="PROSITE" id="PS50181"/>
    </source>
</evidence>
<proteinExistence type="predicted"/>